<dbReference type="AlphaFoldDB" id="A0AAD9N4G6"/>
<keyword evidence="2" id="KW-1185">Reference proteome</keyword>
<accession>A0AAD9N4G6</accession>
<evidence type="ECO:0000313" key="1">
    <source>
        <dbReference type="EMBL" id="KAK2154691.1"/>
    </source>
</evidence>
<evidence type="ECO:0000313" key="2">
    <source>
        <dbReference type="Proteomes" id="UP001208570"/>
    </source>
</evidence>
<reference evidence="1" key="1">
    <citation type="journal article" date="2023" name="Mol. Biol. Evol.">
        <title>Third-Generation Sequencing Reveals the Adaptive Role of the Epigenome in Three Deep-Sea Polychaetes.</title>
        <authorList>
            <person name="Perez M."/>
            <person name="Aroh O."/>
            <person name="Sun Y."/>
            <person name="Lan Y."/>
            <person name="Juniper S.K."/>
            <person name="Young C.R."/>
            <person name="Angers B."/>
            <person name="Qian P.Y."/>
        </authorList>
    </citation>
    <scope>NUCLEOTIDE SEQUENCE</scope>
    <source>
        <strain evidence="1">P08H-3</strain>
    </source>
</reference>
<organism evidence="1 2">
    <name type="scientific">Paralvinella palmiformis</name>
    <dbReference type="NCBI Taxonomy" id="53620"/>
    <lineage>
        <taxon>Eukaryota</taxon>
        <taxon>Metazoa</taxon>
        <taxon>Spiralia</taxon>
        <taxon>Lophotrochozoa</taxon>
        <taxon>Annelida</taxon>
        <taxon>Polychaeta</taxon>
        <taxon>Sedentaria</taxon>
        <taxon>Canalipalpata</taxon>
        <taxon>Terebellida</taxon>
        <taxon>Terebelliformia</taxon>
        <taxon>Alvinellidae</taxon>
        <taxon>Paralvinella</taxon>
    </lineage>
</organism>
<protein>
    <submittedName>
        <fullName evidence="1">Uncharacterized protein</fullName>
    </submittedName>
</protein>
<comment type="caution">
    <text evidence="1">The sequence shown here is derived from an EMBL/GenBank/DDBJ whole genome shotgun (WGS) entry which is preliminary data.</text>
</comment>
<dbReference type="EMBL" id="JAODUP010000260">
    <property type="protein sequence ID" value="KAK2154691.1"/>
    <property type="molecule type" value="Genomic_DNA"/>
</dbReference>
<feature type="non-terminal residue" evidence="1">
    <location>
        <position position="1"/>
    </location>
</feature>
<proteinExistence type="predicted"/>
<dbReference type="Proteomes" id="UP001208570">
    <property type="component" value="Unassembled WGS sequence"/>
</dbReference>
<sequence>LTDAPCVPSPLCDKEMDSILLTNIKPLMLDLSLTLSPEIKLSDVSSTASPLKSLLDSDYSCKQGNTKSMINIIAEKKAYLLKHIADNENTDQLLALSQDHKLDQIAEKMARLVYEKLIAEQKVSKYSAVLRKLHGKSVLFNVLVANWL</sequence>
<gene>
    <name evidence="1" type="ORF">LSH36_260g02004</name>
</gene>
<name>A0AAD9N4G6_9ANNE</name>